<feature type="region of interest" description="Disordered" evidence="1">
    <location>
        <begin position="383"/>
        <end position="403"/>
    </location>
</feature>
<dbReference type="EMBL" id="BAAAPY010000008">
    <property type="protein sequence ID" value="GAA2081884.1"/>
    <property type="molecule type" value="Genomic_DNA"/>
</dbReference>
<keyword evidence="3" id="KW-1185">Reference proteome</keyword>
<dbReference type="RefSeq" id="WP_344328675.1">
    <property type="nucleotide sequence ID" value="NZ_BAAAPY010000008.1"/>
</dbReference>
<protein>
    <recommendedName>
        <fullName evidence="4">S9 family peptidase</fullName>
    </recommendedName>
</protein>
<organism evidence="2 3">
    <name type="scientific">Aeromicrobium halocynthiae</name>
    <dbReference type="NCBI Taxonomy" id="560557"/>
    <lineage>
        <taxon>Bacteria</taxon>
        <taxon>Bacillati</taxon>
        <taxon>Actinomycetota</taxon>
        <taxon>Actinomycetes</taxon>
        <taxon>Propionibacteriales</taxon>
        <taxon>Nocardioidaceae</taxon>
        <taxon>Aeromicrobium</taxon>
    </lineage>
</organism>
<proteinExistence type="predicted"/>
<sequence>MTSSLLVSDHRAGWWRSVSTDCLLEPLPPARPATLAEHAGVLRLPLGAPARAVFADDARGALVVVRGASSVEEIPLAIPAEHLACDGSGRHVVCTTGAGASWEPWSDLVTIADLETGESLRCRVRVGEPGVAVVDGEEEHEPVVVLRHRQPGAVETIGLAAIRAAGPHCPVVRGVSLALEGDLGHGDALDRKGGVLYCATEAGLERVRITGGGSLERLVTWPWPVEGRAYFLRLDPVRRELVAALRGGPAGPTRWQHWRNHVATWRLDEESVDVEATDDGLVFRPDVLDGHVAWTVVHPDGDRLHHRRPDGQTLSTELPAMSAAPRPGATPWDAVDGRSAQRRALALLDGRRTAVTRGGDGELSIVEDGEITTTVSLETPVDEGGHLTLLPGSPPELVDGIGR</sequence>
<evidence type="ECO:0000313" key="3">
    <source>
        <dbReference type="Proteomes" id="UP001501480"/>
    </source>
</evidence>
<comment type="caution">
    <text evidence="2">The sequence shown here is derived from an EMBL/GenBank/DDBJ whole genome shotgun (WGS) entry which is preliminary data.</text>
</comment>
<reference evidence="2 3" key="1">
    <citation type="journal article" date="2019" name="Int. J. Syst. Evol. Microbiol.">
        <title>The Global Catalogue of Microorganisms (GCM) 10K type strain sequencing project: providing services to taxonomists for standard genome sequencing and annotation.</title>
        <authorList>
            <consortium name="The Broad Institute Genomics Platform"/>
            <consortium name="The Broad Institute Genome Sequencing Center for Infectious Disease"/>
            <person name="Wu L."/>
            <person name="Ma J."/>
        </authorList>
    </citation>
    <scope>NUCLEOTIDE SEQUENCE [LARGE SCALE GENOMIC DNA]</scope>
    <source>
        <strain evidence="2 3">JCM 15749</strain>
    </source>
</reference>
<dbReference type="Proteomes" id="UP001501480">
    <property type="component" value="Unassembled WGS sequence"/>
</dbReference>
<evidence type="ECO:0008006" key="4">
    <source>
        <dbReference type="Google" id="ProtNLM"/>
    </source>
</evidence>
<accession>A0ABN2W3N8</accession>
<name>A0ABN2W3N8_9ACTN</name>
<evidence type="ECO:0000313" key="2">
    <source>
        <dbReference type="EMBL" id="GAA2081884.1"/>
    </source>
</evidence>
<gene>
    <name evidence="2" type="ORF">GCM10009821_23270</name>
</gene>
<evidence type="ECO:0000256" key="1">
    <source>
        <dbReference type="SAM" id="MobiDB-lite"/>
    </source>
</evidence>